<evidence type="ECO:0000259" key="2">
    <source>
        <dbReference type="Pfam" id="PF21537"/>
    </source>
</evidence>
<protein>
    <recommendedName>
        <fullName evidence="2">DUF1980 domain-containing protein</fullName>
    </recommendedName>
</protein>
<keyword evidence="1" id="KW-0472">Membrane</keyword>
<dbReference type="EMBL" id="JGZR01000007">
    <property type="protein sequence ID" value="KFJ03086.1"/>
    <property type="molecule type" value="Genomic_DNA"/>
</dbReference>
<feature type="domain" description="DUF1980" evidence="2">
    <location>
        <begin position="120"/>
        <end position="250"/>
    </location>
</feature>
<dbReference type="STRING" id="77635.BISU_1015"/>
<feature type="transmembrane region" description="Helical" evidence="1">
    <location>
        <begin position="50"/>
        <end position="70"/>
    </location>
</feature>
<keyword evidence="1" id="KW-1133">Transmembrane helix</keyword>
<dbReference type="PANTHER" id="PTHR40047:SF1">
    <property type="entry name" value="UPF0703 PROTEIN YCGQ"/>
    <property type="match status" value="1"/>
</dbReference>
<keyword evidence="1" id="KW-0812">Transmembrane</keyword>
<comment type="caution">
    <text evidence="3">The sequence shown here is derived from an EMBL/GenBank/DDBJ whole genome shotgun (WGS) entry which is preliminary data.</text>
</comment>
<dbReference type="eggNOG" id="COG3689">
    <property type="taxonomic scope" value="Bacteria"/>
</dbReference>
<dbReference type="NCBIfam" id="TIGR03943">
    <property type="entry name" value="TIGR03943 family putative permease subunit"/>
    <property type="match status" value="1"/>
</dbReference>
<dbReference type="Pfam" id="PF21537">
    <property type="entry name" value="DUF1980_C"/>
    <property type="match status" value="1"/>
</dbReference>
<dbReference type="RefSeq" id="WP_024464024.1">
    <property type="nucleotide sequence ID" value="NZ_CP062939.1"/>
</dbReference>
<gene>
    <name evidence="3" type="ORF">BISU_1015</name>
</gene>
<evidence type="ECO:0000256" key="1">
    <source>
        <dbReference type="SAM" id="Phobius"/>
    </source>
</evidence>
<dbReference type="Proteomes" id="UP000029055">
    <property type="component" value="Unassembled WGS sequence"/>
</dbReference>
<sequence>MSGEETIRRAKPNAIDRIEGFILFAFSAAVTAFVTSGRYISFVTPRTMPYLWFAALVLLALSIAAWFGAFQCTRDSLGRILIVAVLPTLLLSLPLDSANASTTGANRAIAINASTAAALPGLDTAAKTITIRDDDFGSWFDRIDRHSEQYLGYTVIVEGFVSRDSSLGPSQFSTSRMLMTCCVLDMTPFGLVTDTSAIPKALPSDKAWVRVTGTIAKGRIGTASHGYDGLIVKAKSVHAANETPNGYFYR</sequence>
<feature type="transmembrane region" description="Helical" evidence="1">
    <location>
        <begin position="21"/>
        <end position="44"/>
    </location>
</feature>
<dbReference type="AlphaFoldDB" id="A0A087E5N5"/>
<dbReference type="InterPro" id="IPR052955">
    <property type="entry name" value="UPF0703_membrane_permease"/>
</dbReference>
<keyword evidence="4" id="KW-1185">Reference proteome</keyword>
<proteinExistence type="predicted"/>
<evidence type="ECO:0000313" key="3">
    <source>
        <dbReference type="EMBL" id="KFJ03086.1"/>
    </source>
</evidence>
<dbReference type="InterPro" id="IPR048447">
    <property type="entry name" value="DUF1980_C"/>
</dbReference>
<organism evidence="3 4">
    <name type="scientific">Bifidobacterium subtile</name>
    <dbReference type="NCBI Taxonomy" id="77635"/>
    <lineage>
        <taxon>Bacteria</taxon>
        <taxon>Bacillati</taxon>
        <taxon>Actinomycetota</taxon>
        <taxon>Actinomycetes</taxon>
        <taxon>Bifidobacteriales</taxon>
        <taxon>Bifidobacteriaceae</taxon>
        <taxon>Bifidobacterium</taxon>
    </lineage>
</organism>
<reference evidence="3 4" key="1">
    <citation type="submission" date="2014-03" db="EMBL/GenBank/DDBJ databases">
        <title>Genomics of Bifidobacteria.</title>
        <authorList>
            <person name="Ventura M."/>
            <person name="Milani C."/>
            <person name="Lugli G.A."/>
        </authorList>
    </citation>
    <scope>NUCLEOTIDE SEQUENCE [LARGE SCALE GENOMIC DNA]</scope>
    <source>
        <strain evidence="3 4">LMG 11597</strain>
    </source>
</reference>
<evidence type="ECO:0000313" key="4">
    <source>
        <dbReference type="Proteomes" id="UP000029055"/>
    </source>
</evidence>
<dbReference type="OrthoDB" id="3240181at2"/>
<accession>A0A087E5N5</accession>
<dbReference type="InterPro" id="IPR015402">
    <property type="entry name" value="DUF1980"/>
</dbReference>
<dbReference type="PANTHER" id="PTHR40047">
    <property type="entry name" value="UPF0703 PROTEIN YCGQ"/>
    <property type="match status" value="1"/>
</dbReference>
<name>A0A087E5N5_9BIFI</name>